<keyword evidence="4" id="KW-0472">Membrane</keyword>
<gene>
    <name evidence="6" type="primary">PPIB</name>
    <name evidence="6" type="synonym">ppiB</name>
</gene>
<keyword evidence="3 6" id="KW-0413">Isomerase</keyword>
<evidence type="ECO:0000256" key="1">
    <source>
        <dbReference type="ARBA" id="ARBA00013194"/>
    </source>
</evidence>
<dbReference type="EC" id="5.2.1.8" evidence="1"/>
<evidence type="ECO:0000256" key="3">
    <source>
        <dbReference type="ARBA" id="ARBA00023235"/>
    </source>
</evidence>
<dbReference type="PRINTS" id="PR00153">
    <property type="entry name" value="CSAPPISMRASE"/>
</dbReference>
<proteinExistence type="predicted"/>
<dbReference type="Pfam" id="PF00160">
    <property type="entry name" value="Pro_isomerase"/>
    <property type="match status" value="1"/>
</dbReference>
<keyword evidence="4" id="KW-0812">Transmembrane</keyword>
<reference evidence="6" key="1">
    <citation type="journal article" date="2014" name="Genome Biol. Evol.">
        <title>Pangenome evidence for extensive interdomain horizontal transfer affecting lineage core and shell genes in uncultured planktonic thaumarchaeota and euryarchaeota.</title>
        <authorList>
            <person name="Deschamps P."/>
            <person name="Zivanovic Y."/>
            <person name="Moreira D."/>
            <person name="Rodriguez-Valera F."/>
            <person name="Lopez-Garcia P."/>
        </authorList>
    </citation>
    <scope>NUCLEOTIDE SEQUENCE</scope>
</reference>
<evidence type="ECO:0000256" key="2">
    <source>
        <dbReference type="ARBA" id="ARBA00023110"/>
    </source>
</evidence>
<protein>
    <recommendedName>
        <fullName evidence="1">peptidylprolyl isomerase</fullName>
        <ecNumber evidence="1">5.2.1.8</ecNumber>
    </recommendedName>
</protein>
<sequence>MRTAILLLALLLFAPAAAAEPSPMEASFVGNPIVAINLTYDPGPGGGDAFEGEIVLELFLNWAPITVSNFLGLVNQSFYDGIFYHRIIDDFVIQSGDPTCRVTVIYTPVPTCGEGGSGETIPFEWDANLTHVNGAIGMARGADPDSAESQWYICDEPQHQLDHGNRTVPDDPGYAVFGVVREGIELVRAAAAVPTTNDPGGEDAPRVGTGVGDRPLYEVHVNSITLSGWVLAPPAPLPTPERVPAALLLTGTLAVAGALGAAWWLRRPAGD</sequence>
<dbReference type="InterPro" id="IPR029000">
    <property type="entry name" value="Cyclophilin-like_dom_sf"/>
</dbReference>
<dbReference type="Gene3D" id="2.40.100.10">
    <property type="entry name" value="Cyclophilin-like"/>
    <property type="match status" value="1"/>
</dbReference>
<dbReference type="PANTHER" id="PTHR45625">
    <property type="entry name" value="PEPTIDYL-PROLYL CIS-TRANS ISOMERASE-RELATED"/>
    <property type="match status" value="1"/>
</dbReference>
<dbReference type="CDD" id="cd00317">
    <property type="entry name" value="cyclophilin"/>
    <property type="match status" value="1"/>
</dbReference>
<dbReference type="InterPro" id="IPR044666">
    <property type="entry name" value="Cyclophilin_A-like"/>
</dbReference>
<keyword evidence="4" id="KW-1133">Transmembrane helix</keyword>
<evidence type="ECO:0000256" key="4">
    <source>
        <dbReference type="SAM" id="Phobius"/>
    </source>
</evidence>
<dbReference type="AlphaFoldDB" id="A0A075GN73"/>
<evidence type="ECO:0000259" key="5">
    <source>
        <dbReference type="PROSITE" id="PS50072"/>
    </source>
</evidence>
<evidence type="ECO:0000313" key="6">
    <source>
        <dbReference type="EMBL" id="AIF03407.1"/>
    </source>
</evidence>
<dbReference type="SUPFAM" id="SSF50891">
    <property type="entry name" value="Cyclophilin-like"/>
    <property type="match status" value="1"/>
</dbReference>
<organism evidence="6">
    <name type="scientific">uncultured marine group II/III euryarchaeote KM3_164_G07</name>
    <dbReference type="NCBI Taxonomy" id="1457918"/>
    <lineage>
        <taxon>Archaea</taxon>
        <taxon>Methanobacteriati</taxon>
        <taxon>Methanobacteriota</taxon>
        <taxon>environmental samples</taxon>
    </lineage>
</organism>
<dbReference type="InterPro" id="IPR002130">
    <property type="entry name" value="Cyclophilin-type_PPIase_dom"/>
</dbReference>
<accession>A0A075GN73</accession>
<name>A0A075GN73_9EURY</name>
<feature type="transmembrane region" description="Helical" evidence="4">
    <location>
        <begin position="243"/>
        <end position="265"/>
    </location>
</feature>
<dbReference type="PROSITE" id="PS50072">
    <property type="entry name" value="CSA_PPIASE_2"/>
    <property type="match status" value="1"/>
</dbReference>
<dbReference type="PANTHER" id="PTHR45625:SF4">
    <property type="entry name" value="PEPTIDYLPROLYL ISOMERASE DOMAIN AND WD REPEAT-CONTAINING PROTEIN 1"/>
    <property type="match status" value="1"/>
</dbReference>
<keyword evidence="2" id="KW-0697">Rotamase</keyword>
<dbReference type="EMBL" id="KF900679">
    <property type="protein sequence ID" value="AIF03407.1"/>
    <property type="molecule type" value="Genomic_DNA"/>
</dbReference>
<feature type="domain" description="PPIase cyclophilin-type" evidence="5">
    <location>
        <begin position="52"/>
        <end position="226"/>
    </location>
</feature>
<dbReference type="GO" id="GO:0003755">
    <property type="term" value="F:peptidyl-prolyl cis-trans isomerase activity"/>
    <property type="evidence" value="ECO:0007669"/>
    <property type="project" value="UniProtKB-KW"/>
</dbReference>